<evidence type="ECO:0000313" key="3">
    <source>
        <dbReference type="Proteomes" id="UP000467841"/>
    </source>
</evidence>
<protein>
    <submittedName>
        <fullName evidence="2">Uncharacterized protein</fullName>
    </submittedName>
</protein>
<accession>A0A6D2J665</accession>
<organism evidence="2 3">
    <name type="scientific">Microthlaspi erraticum</name>
    <dbReference type="NCBI Taxonomy" id="1685480"/>
    <lineage>
        <taxon>Eukaryota</taxon>
        <taxon>Viridiplantae</taxon>
        <taxon>Streptophyta</taxon>
        <taxon>Embryophyta</taxon>
        <taxon>Tracheophyta</taxon>
        <taxon>Spermatophyta</taxon>
        <taxon>Magnoliopsida</taxon>
        <taxon>eudicotyledons</taxon>
        <taxon>Gunneridae</taxon>
        <taxon>Pentapetalae</taxon>
        <taxon>rosids</taxon>
        <taxon>malvids</taxon>
        <taxon>Brassicales</taxon>
        <taxon>Brassicaceae</taxon>
        <taxon>Coluteocarpeae</taxon>
        <taxon>Microthlaspi</taxon>
    </lineage>
</organism>
<gene>
    <name evidence="2" type="ORF">MERR_LOCUS22677</name>
</gene>
<feature type="region of interest" description="Disordered" evidence="1">
    <location>
        <begin position="43"/>
        <end position="84"/>
    </location>
</feature>
<feature type="compositionally biased region" description="Basic and acidic residues" evidence="1">
    <location>
        <begin position="45"/>
        <end position="56"/>
    </location>
</feature>
<dbReference type="EMBL" id="CACVBM020001158">
    <property type="protein sequence ID" value="CAA7035442.1"/>
    <property type="molecule type" value="Genomic_DNA"/>
</dbReference>
<comment type="caution">
    <text evidence="2">The sequence shown here is derived from an EMBL/GenBank/DDBJ whole genome shotgun (WGS) entry which is preliminary data.</text>
</comment>
<sequence length="84" mass="9692">MNLWRRLSHKRRHKRREELPICGASSQEHALGQALLLCSAGLTLSRDKNRPRDTHGQRRNRPRLAGFMYRNGPTVLESGSENMN</sequence>
<evidence type="ECO:0000313" key="2">
    <source>
        <dbReference type="EMBL" id="CAA7035442.1"/>
    </source>
</evidence>
<dbReference type="AlphaFoldDB" id="A0A6D2J665"/>
<proteinExistence type="predicted"/>
<dbReference type="Proteomes" id="UP000467841">
    <property type="component" value="Unassembled WGS sequence"/>
</dbReference>
<keyword evidence="3" id="KW-1185">Reference proteome</keyword>
<name>A0A6D2J665_9BRAS</name>
<reference evidence="2" key="1">
    <citation type="submission" date="2020-01" db="EMBL/GenBank/DDBJ databases">
        <authorList>
            <person name="Mishra B."/>
        </authorList>
    </citation>
    <scope>NUCLEOTIDE SEQUENCE [LARGE SCALE GENOMIC DNA]</scope>
</reference>
<evidence type="ECO:0000256" key="1">
    <source>
        <dbReference type="SAM" id="MobiDB-lite"/>
    </source>
</evidence>